<dbReference type="Proteomes" id="UP000606786">
    <property type="component" value="Unassembled WGS sequence"/>
</dbReference>
<dbReference type="PANTHER" id="PTHR46107:SF3">
    <property type="entry name" value="THIOREDOXIN DOMAIN-CONTAINING PROTEIN"/>
    <property type="match status" value="1"/>
</dbReference>
<dbReference type="AlphaFoldDB" id="A0A811VCV9"/>
<dbReference type="OrthoDB" id="7869097at2759"/>
<evidence type="ECO:0000256" key="16">
    <source>
        <dbReference type="ARBA" id="ARBA00023235"/>
    </source>
</evidence>
<evidence type="ECO:0000256" key="13">
    <source>
        <dbReference type="ARBA" id="ARBA00023136"/>
    </source>
</evidence>
<evidence type="ECO:0000256" key="8">
    <source>
        <dbReference type="ARBA" id="ARBA00022729"/>
    </source>
</evidence>
<evidence type="ECO:0000256" key="2">
    <source>
        <dbReference type="ARBA" id="ARBA00004583"/>
    </source>
</evidence>
<keyword evidence="7 24" id="KW-0812">Transmembrane</keyword>
<dbReference type="EMBL" id="CAJHJT010000056">
    <property type="protein sequence ID" value="CAD7012029.1"/>
    <property type="molecule type" value="Genomic_DNA"/>
</dbReference>
<evidence type="ECO:0000256" key="21">
    <source>
        <dbReference type="ARBA" id="ARBA00075863"/>
    </source>
</evidence>
<proteinExistence type="predicted"/>
<dbReference type="PROSITE" id="PS00194">
    <property type="entry name" value="THIOREDOXIN_1"/>
    <property type="match status" value="1"/>
</dbReference>
<comment type="subcellular location">
    <subcellularLocation>
        <location evidence="1">Endoplasmic reticulum membrane</location>
        <topology evidence="1">Single-pass type I membrane protein</topology>
    </subcellularLocation>
    <subcellularLocation>
        <location evidence="2">Mitochondrion membrane</location>
        <topology evidence="2">Single-pass type I membrane protein</topology>
    </subcellularLocation>
    <subcellularLocation>
        <location evidence="3">Secreted</location>
    </subcellularLocation>
</comment>
<evidence type="ECO:0000256" key="4">
    <source>
        <dbReference type="ARBA" id="ARBA00022448"/>
    </source>
</evidence>
<dbReference type="FunFam" id="3.40.30.10:FF:000117">
    <property type="entry name" value="thioredoxin-related transmembrane protein 1"/>
    <property type="match status" value="1"/>
</dbReference>
<evidence type="ECO:0000256" key="7">
    <source>
        <dbReference type="ARBA" id="ARBA00022692"/>
    </source>
</evidence>
<comment type="subunit">
    <text evidence="19">Interacts with ATP2A2.</text>
</comment>
<evidence type="ECO:0000256" key="9">
    <source>
        <dbReference type="ARBA" id="ARBA00022824"/>
    </source>
</evidence>
<dbReference type="GO" id="GO:0003756">
    <property type="term" value="F:protein disulfide isomerase activity"/>
    <property type="evidence" value="ECO:0007669"/>
    <property type="project" value="UniProtKB-ARBA"/>
</dbReference>
<evidence type="ECO:0000256" key="11">
    <source>
        <dbReference type="ARBA" id="ARBA00022989"/>
    </source>
</evidence>
<dbReference type="SUPFAM" id="SSF52833">
    <property type="entry name" value="Thioredoxin-like"/>
    <property type="match status" value="1"/>
</dbReference>
<evidence type="ECO:0000256" key="22">
    <source>
        <dbReference type="ARBA" id="ARBA00076905"/>
    </source>
</evidence>
<feature type="transmembrane region" description="Helical" evidence="24">
    <location>
        <begin position="215"/>
        <end position="241"/>
    </location>
</feature>
<feature type="region of interest" description="Disordered" evidence="23">
    <location>
        <begin position="250"/>
        <end position="375"/>
    </location>
</feature>
<evidence type="ECO:0000313" key="27">
    <source>
        <dbReference type="Proteomes" id="UP000606786"/>
    </source>
</evidence>
<accession>A0A811VCV9</accession>
<evidence type="ECO:0000256" key="17">
    <source>
        <dbReference type="ARBA" id="ARBA00023284"/>
    </source>
</evidence>
<dbReference type="InterPro" id="IPR036249">
    <property type="entry name" value="Thioredoxin-like_sf"/>
</dbReference>
<evidence type="ECO:0000256" key="23">
    <source>
        <dbReference type="SAM" id="MobiDB-lite"/>
    </source>
</evidence>
<evidence type="ECO:0000256" key="1">
    <source>
        <dbReference type="ARBA" id="ARBA00004115"/>
    </source>
</evidence>
<keyword evidence="9" id="KW-0256">Endoplasmic reticulum</keyword>
<evidence type="ECO:0000256" key="24">
    <source>
        <dbReference type="SAM" id="Phobius"/>
    </source>
</evidence>
<evidence type="ECO:0000256" key="14">
    <source>
        <dbReference type="ARBA" id="ARBA00023139"/>
    </source>
</evidence>
<name>A0A811VCV9_CERCA</name>
<feature type="domain" description="Thioredoxin" evidence="25">
    <location>
        <begin position="50"/>
        <end position="159"/>
    </location>
</feature>
<evidence type="ECO:0000313" key="26">
    <source>
        <dbReference type="EMBL" id="CAD7012029.1"/>
    </source>
</evidence>
<keyword evidence="17" id="KW-0676">Redox-active center</keyword>
<evidence type="ECO:0000256" key="15">
    <source>
        <dbReference type="ARBA" id="ARBA00023157"/>
    </source>
</evidence>
<dbReference type="Pfam" id="PF00085">
    <property type="entry name" value="Thioredoxin"/>
    <property type="match status" value="1"/>
</dbReference>
<gene>
    <name evidence="26" type="ORF">CCAP1982_LOCUS20133</name>
</gene>
<dbReference type="Gene3D" id="3.40.30.10">
    <property type="entry name" value="Glutaredoxin"/>
    <property type="match status" value="1"/>
</dbReference>
<keyword evidence="5" id="KW-0964">Secreted</keyword>
<keyword evidence="10" id="KW-0249">Electron transport</keyword>
<dbReference type="InterPro" id="IPR013766">
    <property type="entry name" value="Thioredoxin_domain"/>
</dbReference>
<keyword evidence="16" id="KW-0413">Isomerase</keyword>
<keyword evidence="8" id="KW-0732">Signal</keyword>
<evidence type="ECO:0000256" key="20">
    <source>
        <dbReference type="ARBA" id="ARBA00072260"/>
    </source>
</evidence>
<evidence type="ECO:0000256" key="5">
    <source>
        <dbReference type="ARBA" id="ARBA00022525"/>
    </source>
</evidence>
<keyword evidence="14" id="KW-0564">Palmitate</keyword>
<evidence type="ECO:0000256" key="19">
    <source>
        <dbReference type="ARBA" id="ARBA00062962"/>
    </source>
</evidence>
<comment type="caution">
    <text evidence="26">The sequence shown here is derived from an EMBL/GenBank/DDBJ whole genome shotgun (WGS) entry which is preliminary data.</text>
</comment>
<evidence type="ECO:0000256" key="12">
    <source>
        <dbReference type="ARBA" id="ARBA00023128"/>
    </source>
</evidence>
<dbReference type="GO" id="GO:0005789">
    <property type="term" value="C:endoplasmic reticulum membrane"/>
    <property type="evidence" value="ECO:0007669"/>
    <property type="project" value="UniProtKB-SubCell"/>
</dbReference>
<dbReference type="PROSITE" id="PS51352">
    <property type="entry name" value="THIOREDOXIN_2"/>
    <property type="match status" value="1"/>
</dbReference>
<dbReference type="InterPro" id="IPR052454">
    <property type="entry name" value="TMX_domain-containing"/>
</dbReference>
<keyword evidence="27" id="KW-1185">Reference proteome</keyword>
<sequence length="375" mass="42271">MELPTRSKSKLARGCLNAFSIYLVVFSTFTAFKALMAHVDELDIEEDMPTQAIHKVALVELNEENWQDMLHGQWMVEFFAPWCPACKNLAPTWERFAKNAEHLGVHVAKIDVTTSPSLSGRFFVTALPTIYHVKDGEFRQYRGSRDGDALMLFIKDKQWKKLEPISAWKKPDTIHMSILSYFFKLSHTLKDFHTLTQDFNVRLQEEYGLPTWGSYALFAIGTIFVGAALGLLLVCVVDFLYPPKKSQRQSFSEFKEKSAGSNAVEDLPADEIEDENDLGDEQDEDEDENDEEQDDDDDEEQNGEGAGVEDDDAAGTSEGEKNSFTSVTDEAESEEDVKKSAGDIADATQTLIEKEKDSKNTSPAEVRKRKPRKAD</sequence>
<keyword evidence="6" id="KW-0597">Phosphoprotein</keyword>
<organism evidence="26 27">
    <name type="scientific">Ceratitis capitata</name>
    <name type="common">Mediterranean fruit fly</name>
    <name type="synonym">Tephritis capitata</name>
    <dbReference type="NCBI Taxonomy" id="7213"/>
    <lineage>
        <taxon>Eukaryota</taxon>
        <taxon>Metazoa</taxon>
        <taxon>Ecdysozoa</taxon>
        <taxon>Arthropoda</taxon>
        <taxon>Hexapoda</taxon>
        <taxon>Insecta</taxon>
        <taxon>Pterygota</taxon>
        <taxon>Neoptera</taxon>
        <taxon>Endopterygota</taxon>
        <taxon>Diptera</taxon>
        <taxon>Brachycera</taxon>
        <taxon>Muscomorpha</taxon>
        <taxon>Tephritoidea</taxon>
        <taxon>Tephritidae</taxon>
        <taxon>Ceratitis</taxon>
        <taxon>Ceratitis</taxon>
    </lineage>
</organism>
<keyword evidence="4" id="KW-0813">Transport</keyword>
<evidence type="ECO:0000256" key="18">
    <source>
        <dbReference type="ARBA" id="ARBA00023288"/>
    </source>
</evidence>
<keyword evidence="15" id="KW-1015">Disulfide bond</keyword>
<dbReference type="GO" id="GO:0031966">
    <property type="term" value="C:mitochondrial membrane"/>
    <property type="evidence" value="ECO:0007669"/>
    <property type="project" value="UniProtKB-SubCell"/>
</dbReference>
<evidence type="ECO:0000259" key="25">
    <source>
        <dbReference type="PROSITE" id="PS51352"/>
    </source>
</evidence>
<dbReference type="InterPro" id="IPR017937">
    <property type="entry name" value="Thioredoxin_CS"/>
</dbReference>
<evidence type="ECO:0000256" key="6">
    <source>
        <dbReference type="ARBA" id="ARBA00022553"/>
    </source>
</evidence>
<evidence type="ECO:0000256" key="3">
    <source>
        <dbReference type="ARBA" id="ARBA00004613"/>
    </source>
</evidence>
<feature type="compositionally biased region" description="Acidic residues" evidence="23">
    <location>
        <begin position="267"/>
        <end position="313"/>
    </location>
</feature>
<keyword evidence="18" id="KW-0449">Lipoprotein</keyword>
<protein>
    <recommendedName>
        <fullName evidence="20">Thioredoxin-related transmembrane protein 1</fullName>
    </recommendedName>
    <alternativeName>
        <fullName evidence="22">Protein disulfide-isomerase TMX1</fullName>
    </alternativeName>
    <alternativeName>
        <fullName evidence="21">Thioredoxin domain-containing protein 1</fullName>
    </alternativeName>
</protein>
<dbReference type="PANTHER" id="PTHR46107">
    <property type="entry name" value="DUMPY: SHORTER THAN WILD-TYPE"/>
    <property type="match status" value="1"/>
</dbReference>
<feature type="transmembrane region" description="Helical" evidence="24">
    <location>
        <begin position="21"/>
        <end position="39"/>
    </location>
</feature>
<keyword evidence="13 24" id="KW-0472">Membrane</keyword>
<reference evidence="26" key="1">
    <citation type="submission" date="2020-11" db="EMBL/GenBank/DDBJ databases">
        <authorList>
            <person name="Whitehead M."/>
        </authorList>
    </citation>
    <scope>NUCLEOTIDE SEQUENCE</scope>
    <source>
        <strain evidence="26">EGII</strain>
    </source>
</reference>
<evidence type="ECO:0000256" key="10">
    <source>
        <dbReference type="ARBA" id="ARBA00022982"/>
    </source>
</evidence>
<dbReference type="GO" id="GO:0015036">
    <property type="term" value="F:disulfide oxidoreductase activity"/>
    <property type="evidence" value="ECO:0007669"/>
    <property type="project" value="TreeGrafter"/>
</dbReference>
<dbReference type="GO" id="GO:0005576">
    <property type="term" value="C:extracellular region"/>
    <property type="evidence" value="ECO:0007669"/>
    <property type="project" value="UniProtKB-SubCell"/>
</dbReference>
<keyword evidence="12" id="KW-0496">Mitochondrion</keyword>
<keyword evidence="11 24" id="KW-1133">Transmembrane helix</keyword>